<evidence type="ECO:0000313" key="4">
    <source>
        <dbReference type="Proteomes" id="UP000643279"/>
    </source>
</evidence>
<dbReference type="NCBIfam" id="NF047446">
    <property type="entry name" value="barrel_OmpL47"/>
    <property type="match status" value="1"/>
</dbReference>
<dbReference type="Pfam" id="PF19077">
    <property type="entry name" value="Big_13"/>
    <property type="match status" value="1"/>
</dbReference>
<dbReference type="InterPro" id="IPR044016">
    <property type="entry name" value="Big_13"/>
</dbReference>
<dbReference type="Gene3D" id="2.60.40.10">
    <property type="entry name" value="Immunoglobulins"/>
    <property type="match status" value="3"/>
</dbReference>
<evidence type="ECO:0000259" key="2">
    <source>
        <dbReference type="Pfam" id="PF19077"/>
    </source>
</evidence>
<organism evidence="3 4">
    <name type="scientific">Arthrobacter liuii</name>
    <dbReference type="NCBI Taxonomy" id="1476996"/>
    <lineage>
        <taxon>Bacteria</taxon>
        <taxon>Bacillati</taxon>
        <taxon>Actinomycetota</taxon>
        <taxon>Actinomycetes</taxon>
        <taxon>Micrococcales</taxon>
        <taxon>Micrococcaceae</taxon>
        <taxon>Arthrobacter</taxon>
    </lineage>
</organism>
<name>A0ABQ2AGD0_9MICC</name>
<dbReference type="InterPro" id="IPR058094">
    <property type="entry name" value="Ig-like_OmpL47-like"/>
</dbReference>
<sequence>MSLMFLRPSRRLPWIVTALLLLLGTGTAAYAFWAATTSSSNAAAAADTLSPGSRPAVTAANSGMTVSWAGGTTVNGRSATGYTVTRYSAATGGTGTAATGGCAGTVTTLACTEQAVPGGIWYYTVTPAIALWTGTESPRSSGTSNDASAPVATVSGISPAPNTAGWNNTSPVTVTITADDGTSGSGVASISYTVDGGGQQTVNAAVATVPVSGDGTHTVSYFATDKVGNAGSPQSQTVRIDTQAPAAPAFTTVPTYVTLATVSGVAISGTAEAGTTVSLVASDSAGHSVPATASASGTGAWSATFNLSSLNEGTVTFSATATDAASNVGAAKTATSTKDTVAPAAASAWSVPTYVNSATAASIRISGNAEAGATVAVSAMSPGSATAVTGTAAANGGSWSLNLDLRSLKDGTVTYTATVTDAAGNTSSAATASDTKDTTAPILSITAPMYASGSSKVTGTTEAGTVVSVTVRDSALNTVTTQVNPTGTSWSTTMDISSLRDGALTYTASAADAAGNTGTVTAGGTTTKDTTLPSVVDVTGQNGVGSTSNSLDKGDFVTIEFSEAMDPAKFCAGWSGAELSGTATIADGGNNDTISFTAGTCVVPAGNLYLGANYVGTTPAVFAANGNGNGGTPSILTLDATGKILTIKLGTYRSNSGNLSTPVTQGIPSYRTAAGPADMAGNALPAGVTTSGKTKTNF</sequence>
<feature type="compositionally biased region" description="Polar residues" evidence="1">
    <location>
        <begin position="135"/>
        <end position="147"/>
    </location>
</feature>
<dbReference type="EMBL" id="BMFW01000002">
    <property type="protein sequence ID" value="GGH91240.1"/>
    <property type="molecule type" value="Genomic_DNA"/>
</dbReference>
<accession>A0ABQ2AGD0</accession>
<gene>
    <name evidence="3" type="ORF">GCM10007170_06930</name>
</gene>
<feature type="compositionally biased region" description="Polar residues" evidence="1">
    <location>
        <begin position="160"/>
        <end position="171"/>
    </location>
</feature>
<feature type="region of interest" description="Disordered" evidence="1">
    <location>
        <begin position="135"/>
        <end position="171"/>
    </location>
</feature>
<evidence type="ECO:0000256" key="1">
    <source>
        <dbReference type="SAM" id="MobiDB-lite"/>
    </source>
</evidence>
<comment type="caution">
    <text evidence="3">The sequence shown here is derived from an EMBL/GenBank/DDBJ whole genome shotgun (WGS) entry which is preliminary data.</text>
</comment>
<feature type="domain" description="Bacterial Ig-like" evidence="2">
    <location>
        <begin position="364"/>
        <end position="433"/>
    </location>
</feature>
<reference evidence="4" key="1">
    <citation type="journal article" date="2019" name="Int. J. Syst. Evol. Microbiol.">
        <title>The Global Catalogue of Microorganisms (GCM) 10K type strain sequencing project: providing services to taxonomists for standard genome sequencing and annotation.</title>
        <authorList>
            <consortium name="The Broad Institute Genomics Platform"/>
            <consortium name="The Broad Institute Genome Sequencing Center for Infectious Disease"/>
            <person name="Wu L."/>
            <person name="Ma J."/>
        </authorList>
    </citation>
    <scope>NUCLEOTIDE SEQUENCE [LARGE SCALE GENOMIC DNA]</scope>
    <source>
        <strain evidence="4">CGMCC 1.12778</strain>
    </source>
</reference>
<dbReference type="NCBIfam" id="NF033510">
    <property type="entry name" value="Ca_tandemer"/>
    <property type="match status" value="3"/>
</dbReference>
<dbReference type="InterPro" id="IPR013783">
    <property type="entry name" value="Ig-like_fold"/>
</dbReference>
<keyword evidence="4" id="KW-1185">Reference proteome</keyword>
<proteinExistence type="predicted"/>
<protein>
    <recommendedName>
        <fullName evidence="2">Bacterial Ig-like domain-containing protein</fullName>
    </recommendedName>
</protein>
<dbReference type="Proteomes" id="UP000643279">
    <property type="component" value="Unassembled WGS sequence"/>
</dbReference>
<dbReference type="Gene3D" id="3.30.1920.20">
    <property type="match status" value="1"/>
</dbReference>
<evidence type="ECO:0000313" key="3">
    <source>
        <dbReference type="EMBL" id="GGH91240.1"/>
    </source>
</evidence>
<dbReference type="RefSeq" id="WP_188570276.1">
    <property type="nucleotide sequence ID" value="NZ_BMFW01000002.1"/>
</dbReference>